<accession>A0A897NQ14</accession>
<dbReference type="InterPro" id="IPR021133">
    <property type="entry name" value="HEAT_type_2"/>
</dbReference>
<dbReference type="AlphaFoldDB" id="A0A897NQ14"/>
<dbReference type="Proteomes" id="UP000663305">
    <property type="component" value="Plasmid pHSR-Bgl01"/>
</dbReference>
<name>A0A897NQ14_9EURY</name>
<reference evidence="2" key="1">
    <citation type="submission" date="2020-11" db="EMBL/GenBank/DDBJ databases">
        <title>Carbohydrate-dependent, anaerobic sulfur respiration: A novel catabolism in halophilic archaea.</title>
        <authorList>
            <person name="Sorokin D.Y."/>
            <person name="Messina E."/>
            <person name="Smedile F."/>
            <person name="La Cono V."/>
            <person name="Hallsworth J.E."/>
            <person name="Yakimov M.M."/>
        </authorList>
    </citation>
    <scope>NUCLEOTIDE SEQUENCE</scope>
    <source>
        <strain evidence="2">HSR-Bgl</strain>
        <plasmid evidence="2">pHSR-Bgl01</plasmid>
    </source>
</reference>
<dbReference type="Gene3D" id="1.25.10.10">
    <property type="entry name" value="Leucine-rich Repeat Variant"/>
    <property type="match status" value="2"/>
</dbReference>
<proteinExistence type="predicted"/>
<evidence type="ECO:0000313" key="2">
    <source>
        <dbReference type="EMBL" id="QSG13555.1"/>
    </source>
</evidence>
<dbReference type="SUPFAM" id="SSF48371">
    <property type="entry name" value="ARM repeat"/>
    <property type="match status" value="1"/>
</dbReference>
<dbReference type="PANTHER" id="PTHR12697">
    <property type="entry name" value="PBS LYASE HEAT-LIKE PROTEIN"/>
    <property type="match status" value="1"/>
</dbReference>
<evidence type="ECO:0000313" key="3">
    <source>
        <dbReference type="Proteomes" id="UP000663305"/>
    </source>
</evidence>
<dbReference type="GO" id="GO:0019135">
    <property type="term" value="F:deoxyhypusine monooxygenase activity"/>
    <property type="evidence" value="ECO:0007669"/>
    <property type="project" value="TreeGrafter"/>
</dbReference>
<dbReference type="SMART" id="SM00567">
    <property type="entry name" value="EZ_HEAT"/>
    <property type="match status" value="5"/>
</dbReference>
<dbReference type="EMBL" id="CP064790">
    <property type="protein sequence ID" value="QSG13555.1"/>
    <property type="molecule type" value="Genomic_DNA"/>
</dbReference>
<keyword evidence="2" id="KW-0614">Plasmid</keyword>
<protein>
    <submittedName>
        <fullName evidence="2">HEAT repeats containing protein</fullName>
    </submittedName>
</protein>
<organism evidence="2 3">
    <name type="scientific">Halapricum desulfuricans</name>
    <dbReference type="NCBI Taxonomy" id="2841257"/>
    <lineage>
        <taxon>Archaea</taxon>
        <taxon>Methanobacteriati</taxon>
        <taxon>Methanobacteriota</taxon>
        <taxon>Stenosarchaea group</taxon>
        <taxon>Halobacteria</taxon>
        <taxon>Halobacteriales</taxon>
        <taxon>Haloarculaceae</taxon>
        <taxon>Halapricum</taxon>
    </lineage>
</organism>
<gene>
    <name evidence="2" type="ORF">HSBGL_4141</name>
</gene>
<comment type="function">
    <text evidence="1">Catalyzes the hydroxylation of the N(6)-(4-aminobutyl)-L-lysine intermediate produced by deoxyhypusine synthase/DHPS on a critical lysine of the eukaryotic translation initiation factor 5A/eIF-5A. This is the second step of the post-translational modification of that lysine into an unusual amino acid residue named hypusine. Hypusination is unique to mature eIF-5A factor and is essential for its function.</text>
</comment>
<dbReference type="PANTHER" id="PTHR12697:SF5">
    <property type="entry name" value="DEOXYHYPUSINE HYDROXYLASE"/>
    <property type="match status" value="1"/>
</dbReference>
<dbReference type="PROSITE" id="PS50077">
    <property type="entry name" value="HEAT_REPEAT"/>
    <property type="match status" value="1"/>
</dbReference>
<dbReference type="GeneID" id="68862670"/>
<dbReference type="InterPro" id="IPR016024">
    <property type="entry name" value="ARM-type_fold"/>
</dbReference>
<dbReference type="InterPro" id="IPR004155">
    <property type="entry name" value="PBS_lyase_HEAT"/>
</dbReference>
<evidence type="ECO:0000256" key="1">
    <source>
        <dbReference type="ARBA" id="ARBA00045876"/>
    </source>
</evidence>
<dbReference type="InterPro" id="IPR011989">
    <property type="entry name" value="ARM-like"/>
</dbReference>
<dbReference type="RefSeq" id="WP_229126531.1">
    <property type="nucleotide sequence ID" value="NZ_CP064790.1"/>
</dbReference>
<dbReference type="Pfam" id="PF13646">
    <property type="entry name" value="HEAT_2"/>
    <property type="match status" value="1"/>
</dbReference>
<geneLocation type="plasmid" evidence="2 3">
    <name>pHSR-Bgl01</name>
</geneLocation>
<sequence length="596" mass="64258">MLVFAFDRDWTVDVNPHPQHEAVPLEWVRHLAHETDHAIYAIGNQDLAEEAAIPGVVDIVGRHADDWDHWLGDKQPDGRYESFPTRRERLALIEALHPAADRYIVVDDLDLSDVEGWQHYHAWEFVPAVRDGHLDLSLPLIDAQVSDDNLVTDGGLPTVAGIMPADADQLASFLGKYDDTPGFEITYEQDGDDVTRLCWDVTVVENSAEGAGPGVRCSSLVPEGESFTVPVGAIDVVHAVTLSAEAVTAQAETQPDAAAALRRLADAAPNQLRLSPVLTLLDQKPLPSQQQRDALYALAPLAAVRPAACTPAIPILRSLLRKDDPAGLHNALATLHAIGSTSPADIAPAVADIEPYLDSDRPSVRREAAGCLAVIAREDPSDVIGAVPSLVALLDEGAEQRQHAVSALAAVATEFPEATESAVGSLADIALDESEPDHVRLSAIAALGRTVRASSALVIDVFEDLVELYDADNHKLRNNAVALTYEVADLHTDVVEGYVDDIAALLTVDDDRTRINASGTLARVAKDFPASVNPLIPTFIDLLSDDNEQVRENACWVLGRLEASEAKATLEERLQEEPNETVRNRIAWALAAIDPV</sequence>